<reference evidence="2" key="1">
    <citation type="submission" date="2018-05" db="EMBL/GenBank/DDBJ databases">
        <authorList>
            <person name="Lanie J.A."/>
            <person name="Ng W.-L."/>
            <person name="Kazmierczak K.M."/>
            <person name="Andrzejewski T.M."/>
            <person name="Davidsen T.M."/>
            <person name="Wayne K.J."/>
            <person name="Tettelin H."/>
            <person name="Glass J.I."/>
            <person name="Rusch D."/>
            <person name="Podicherti R."/>
            <person name="Tsui H.-C.T."/>
            <person name="Winkler M.E."/>
        </authorList>
    </citation>
    <scope>NUCLEOTIDE SEQUENCE</scope>
</reference>
<proteinExistence type="predicted"/>
<sequence>DGTNWFTVDGNEHSWEDGEYEIPHNFDKDANRIWIREGAWGSFDPDYPYGDFASFDYTWTKVSGDTDLSDIWGQQTSELSFTVSNAHEDYVGDGGHNTEKSYTWNLLIDSRHPWRVYENPTTNALDGTTYYAANGVWVEEDHGHSDDGNLEVTIYPEPNEDPIAADARDLPRIGDGKSVVTSDDYDNIAGSGNSPDGSGNDFNDYEDDADEVDGADFGVWYEPHDNNIVDLAGSGLTNYFAPDGSNFGNNNADLFFTAYDSDDGNGSCDVGGPPTCA</sequence>
<feature type="compositionally biased region" description="Low complexity" evidence="1">
    <location>
        <begin position="190"/>
        <end position="202"/>
    </location>
</feature>
<protein>
    <submittedName>
        <fullName evidence="2">Uncharacterized protein</fullName>
    </submittedName>
</protein>
<feature type="region of interest" description="Disordered" evidence="1">
    <location>
        <begin position="183"/>
        <end position="209"/>
    </location>
</feature>
<evidence type="ECO:0000313" key="2">
    <source>
        <dbReference type="EMBL" id="SVD58662.1"/>
    </source>
</evidence>
<dbReference type="EMBL" id="UINC01160167">
    <property type="protein sequence ID" value="SVD58662.1"/>
    <property type="molecule type" value="Genomic_DNA"/>
</dbReference>
<name>A0A382WIQ6_9ZZZZ</name>
<feature type="non-terminal residue" evidence="2">
    <location>
        <position position="1"/>
    </location>
</feature>
<evidence type="ECO:0000256" key="1">
    <source>
        <dbReference type="SAM" id="MobiDB-lite"/>
    </source>
</evidence>
<gene>
    <name evidence="2" type="ORF">METZ01_LOCUS411516</name>
</gene>
<organism evidence="2">
    <name type="scientific">marine metagenome</name>
    <dbReference type="NCBI Taxonomy" id="408172"/>
    <lineage>
        <taxon>unclassified sequences</taxon>
        <taxon>metagenomes</taxon>
        <taxon>ecological metagenomes</taxon>
    </lineage>
</organism>
<feature type="non-terminal residue" evidence="2">
    <location>
        <position position="277"/>
    </location>
</feature>
<accession>A0A382WIQ6</accession>
<dbReference type="AlphaFoldDB" id="A0A382WIQ6"/>